<evidence type="ECO:0000313" key="2">
    <source>
        <dbReference type="EMBL" id="OLL25223.1"/>
    </source>
</evidence>
<proteinExistence type="predicted"/>
<gene>
    <name evidence="2" type="ORF">NEOLI_001673</name>
</gene>
<organism evidence="2 3">
    <name type="scientific">Neolecta irregularis (strain DAH-3)</name>
    <dbReference type="NCBI Taxonomy" id="1198029"/>
    <lineage>
        <taxon>Eukaryota</taxon>
        <taxon>Fungi</taxon>
        <taxon>Dikarya</taxon>
        <taxon>Ascomycota</taxon>
        <taxon>Taphrinomycotina</taxon>
        <taxon>Neolectales</taxon>
        <taxon>Neolectaceae</taxon>
        <taxon>Neolecta</taxon>
    </lineage>
</organism>
<feature type="region of interest" description="Disordered" evidence="1">
    <location>
        <begin position="60"/>
        <end position="104"/>
    </location>
</feature>
<dbReference type="Proteomes" id="UP000186594">
    <property type="component" value="Unassembled WGS sequence"/>
</dbReference>
<keyword evidence="3" id="KW-1185">Reference proteome</keyword>
<dbReference type="AlphaFoldDB" id="A0A1U7LRL5"/>
<dbReference type="OrthoDB" id="364892at2759"/>
<evidence type="ECO:0000313" key="3">
    <source>
        <dbReference type="Proteomes" id="UP000186594"/>
    </source>
</evidence>
<name>A0A1U7LRL5_NEOID</name>
<evidence type="ECO:0000256" key="1">
    <source>
        <dbReference type="SAM" id="MobiDB-lite"/>
    </source>
</evidence>
<dbReference type="EMBL" id="LXFE01000467">
    <property type="protein sequence ID" value="OLL25223.1"/>
    <property type="molecule type" value="Genomic_DNA"/>
</dbReference>
<comment type="caution">
    <text evidence="2">The sequence shown here is derived from an EMBL/GenBank/DDBJ whole genome shotgun (WGS) entry which is preliminary data.</text>
</comment>
<protein>
    <submittedName>
        <fullName evidence="2">Uncharacterized protein</fullName>
    </submittedName>
</protein>
<accession>A0A1U7LRL5</accession>
<reference evidence="2 3" key="1">
    <citation type="submission" date="2016-04" db="EMBL/GenBank/DDBJ databases">
        <title>Evolutionary innovation and constraint leading to complex multicellularity in the Ascomycota.</title>
        <authorList>
            <person name="Cisse O."/>
            <person name="Nguyen A."/>
            <person name="Hewitt D.A."/>
            <person name="Jedd G."/>
            <person name="Stajich J.E."/>
        </authorList>
    </citation>
    <scope>NUCLEOTIDE SEQUENCE [LARGE SCALE GENOMIC DNA]</scope>
    <source>
        <strain evidence="2 3">DAH-3</strain>
    </source>
</reference>
<sequence length="104" mass="10859">MAVDLMVIPRSCAVKRGEHQSNLFVLPRIGKAGGASLFSRDDTGSLDKGVSESRLAMVDMGNDGHVPAGSAAGSGDEESMPHISGLVHETTDLLDGESNHDWGV</sequence>